<dbReference type="PANTHER" id="PTHR43760">
    <property type="entry name" value="ENDORIBONUCLEASE-RELATED"/>
    <property type="match status" value="1"/>
</dbReference>
<dbReference type="EMBL" id="JAMOIM010000002">
    <property type="protein sequence ID" value="MCW6507326.1"/>
    <property type="molecule type" value="Genomic_DNA"/>
</dbReference>
<organism evidence="2 3">
    <name type="scientific">Lichenifustis flavocetrariae</name>
    <dbReference type="NCBI Taxonomy" id="2949735"/>
    <lineage>
        <taxon>Bacteria</taxon>
        <taxon>Pseudomonadati</taxon>
        <taxon>Pseudomonadota</taxon>
        <taxon>Alphaproteobacteria</taxon>
        <taxon>Hyphomicrobiales</taxon>
        <taxon>Lichenihabitantaceae</taxon>
        <taxon>Lichenifustis</taxon>
    </lineage>
</organism>
<protein>
    <submittedName>
        <fullName evidence="2">RidA family protein</fullName>
    </submittedName>
</protein>
<dbReference type="Proteomes" id="UP001165667">
    <property type="component" value="Unassembled WGS sequence"/>
</dbReference>
<dbReference type="SUPFAM" id="SSF55298">
    <property type="entry name" value="YjgF-like"/>
    <property type="match status" value="1"/>
</dbReference>
<dbReference type="PANTHER" id="PTHR43760:SF1">
    <property type="entry name" value="ENDORIBONUCLEASE L-PSP_CHORISMATE MUTASE-LIKE DOMAIN-CONTAINING PROTEIN"/>
    <property type="match status" value="1"/>
</dbReference>
<evidence type="ECO:0000313" key="3">
    <source>
        <dbReference type="Proteomes" id="UP001165667"/>
    </source>
</evidence>
<feature type="domain" description="Endoribonuclease L-PSP/chorismate mutase-like" evidence="1">
    <location>
        <begin position="7"/>
        <end position="131"/>
    </location>
</feature>
<evidence type="ECO:0000313" key="2">
    <source>
        <dbReference type="EMBL" id="MCW6507326.1"/>
    </source>
</evidence>
<dbReference type="InterPro" id="IPR035959">
    <property type="entry name" value="RutC-like_sf"/>
</dbReference>
<evidence type="ECO:0000259" key="1">
    <source>
        <dbReference type="Pfam" id="PF14588"/>
    </source>
</evidence>
<dbReference type="RefSeq" id="WP_282583683.1">
    <property type="nucleotide sequence ID" value="NZ_JAMOIM010000002.1"/>
</dbReference>
<dbReference type="AlphaFoldDB" id="A0AA41YRR0"/>
<reference evidence="2" key="1">
    <citation type="submission" date="2022-05" db="EMBL/GenBank/DDBJ databases">
        <authorList>
            <person name="Pankratov T."/>
        </authorList>
    </citation>
    <scope>NUCLEOTIDE SEQUENCE</scope>
    <source>
        <strain evidence="2">BP6-180914</strain>
    </source>
</reference>
<accession>A0AA41YRR0</accession>
<dbReference type="Gene3D" id="3.30.1330.40">
    <property type="entry name" value="RutC-like"/>
    <property type="match status" value="1"/>
</dbReference>
<dbReference type="InterPro" id="IPR013813">
    <property type="entry name" value="Endoribo_LPSP/chorism_mut-like"/>
</dbReference>
<proteinExistence type="predicted"/>
<dbReference type="CDD" id="cd02199">
    <property type="entry name" value="YjgF_YER057c_UK114_like_1"/>
    <property type="match status" value="1"/>
</dbReference>
<dbReference type="Pfam" id="PF14588">
    <property type="entry name" value="YjgF_endoribonc"/>
    <property type="match status" value="1"/>
</dbReference>
<comment type="caution">
    <text evidence="2">The sequence shown here is derived from an EMBL/GenBank/DDBJ whole genome shotgun (WGS) entry which is preliminary data.</text>
</comment>
<name>A0AA41YRR0_9HYPH</name>
<gene>
    <name evidence="2" type="ORF">M8523_04750</name>
</gene>
<sequence length="157" mass="16296">MPNPYDRLAELGLSLLTPATPIANYVPSTRVGNLLYLSGQGPRDADGRLMIGKVGRDIGIEDAYAHARLTGLNLLSVAHQVLGDLGRIVQTVKLLGMVNAVPDFADHPAVINGCSDLFVDVLGAAGRHARSAVGMGSLPGGISVEIEAIFEISGAAL</sequence>
<keyword evidence="3" id="KW-1185">Reference proteome</keyword>